<dbReference type="AlphaFoldDB" id="A0A8T3DM54"/>
<dbReference type="OrthoDB" id="8786528at2759"/>
<feature type="region of interest" description="Disordered" evidence="1">
    <location>
        <begin position="75"/>
        <end position="107"/>
    </location>
</feature>
<organism evidence="2 3">
    <name type="scientific">Albula goreensis</name>
    <dbReference type="NCBI Taxonomy" id="1534307"/>
    <lineage>
        <taxon>Eukaryota</taxon>
        <taxon>Metazoa</taxon>
        <taxon>Chordata</taxon>
        <taxon>Craniata</taxon>
        <taxon>Vertebrata</taxon>
        <taxon>Euteleostomi</taxon>
        <taxon>Actinopterygii</taxon>
        <taxon>Neopterygii</taxon>
        <taxon>Teleostei</taxon>
        <taxon>Albuliformes</taxon>
        <taxon>Albulidae</taxon>
        <taxon>Albula</taxon>
    </lineage>
</organism>
<comment type="caution">
    <text evidence="2">The sequence shown here is derived from an EMBL/GenBank/DDBJ whole genome shotgun (WGS) entry which is preliminary data.</text>
</comment>
<keyword evidence="3" id="KW-1185">Reference proteome</keyword>
<dbReference type="Proteomes" id="UP000829720">
    <property type="component" value="Unassembled WGS sequence"/>
</dbReference>
<dbReference type="EMBL" id="JAERUA010000006">
    <property type="protein sequence ID" value="KAI1898549.1"/>
    <property type="molecule type" value="Genomic_DNA"/>
</dbReference>
<evidence type="ECO:0000313" key="2">
    <source>
        <dbReference type="EMBL" id="KAI1898549.1"/>
    </source>
</evidence>
<protein>
    <submittedName>
        <fullName evidence="2">Uncharacterized protein</fullName>
    </submittedName>
</protein>
<sequence>METEGGVASGSAPEISYLKLTSSMRQGDLSMLSLLRPSVRSQTPVSSDSATAYPVHMGVKVLQCFPWYRRCKERGKGRQSLQETVPPGEVKPRLSSTASWGSEGEVGGGVGGSQVYFSQKARVSFRHQMDSNINAVDATY</sequence>
<evidence type="ECO:0000313" key="3">
    <source>
        <dbReference type="Proteomes" id="UP000829720"/>
    </source>
</evidence>
<reference evidence="2" key="1">
    <citation type="submission" date="2021-01" db="EMBL/GenBank/DDBJ databases">
        <authorList>
            <person name="Zahm M."/>
            <person name="Roques C."/>
            <person name="Cabau C."/>
            <person name="Klopp C."/>
            <person name="Donnadieu C."/>
            <person name="Jouanno E."/>
            <person name="Lampietro C."/>
            <person name="Louis A."/>
            <person name="Herpin A."/>
            <person name="Echchiki A."/>
            <person name="Berthelot C."/>
            <person name="Parey E."/>
            <person name="Roest-Crollius H."/>
            <person name="Braasch I."/>
            <person name="Postlethwait J."/>
            <person name="Bobe J."/>
            <person name="Montfort J."/>
            <person name="Bouchez O."/>
            <person name="Begum T."/>
            <person name="Mejri S."/>
            <person name="Adams A."/>
            <person name="Chen W.-J."/>
            <person name="Guiguen Y."/>
        </authorList>
    </citation>
    <scope>NUCLEOTIDE SEQUENCE</scope>
    <source>
        <tissue evidence="2">Blood</tissue>
    </source>
</reference>
<name>A0A8T3DM54_9TELE</name>
<evidence type="ECO:0000256" key="1">
    <source>
        <dbReference type="SAM" id="MobiDB-lite"/>
    </source>
</evidence>
<proteinExistence type="predicted"/>
<gene>
    <name evidence="2" type="ORF">AGOR_G00073500</name>
</gene>
<accession>A0A8T3DM54</accession>